<organism evidence="2 3">
    <name type="scientific">Globodera rostochiensis</name>
    <name type="common">Golden nematode worm</name>
    <name type="synonym">Heterodera rostochiensis</name>
    <dbReference type="NCBI Taxonomy" id="31243"/>
    <lineage>
        <taxon>Eukaryota</taxon>
        <taxon>Metazoa</taxon>
        <taxon>Ecdysozoa</taxon>
        <taxon>Nematoda</taxon>
        <taxon>Chromadorea</taxon>
        <taxon>Rhabditida</taxon>
        <taxon>Tylenchina</taxon>
        <taxon>Tylenchomorpha</taxon>
        <taxon>Tylenchoidea</taxon>
        <taxon>Heteroderidae</taxon>
        <taxon>Heteroderinae</taxon>
        <taxon>Globodera</taxon>
    </lineage>
</organism>
<feature type="region of interest" description="Disordered" evidence="1">
    <location>
        <begin position="1"/>
        <end position="32"/>
    </location>
</feature>
<dbReference type="Proteomes" id="UP000887572">
    <property type="component" value="Unplaced"/>
</dbReference>
<protein>
    <submittedName>
        <fullName evidence="3">Uncharacterized protein</fullName>
    </submittedName>
</protein>
<dbReference type="WBParaSite" id="Gr19_v10_g1925.t1">
    <property type="protein sequence ID" value="Gr19_v10_g1925.t1"/>
    <property type="gene ID" value="Gr19_v10_g1925"/>
</dbReference>
<reference evidence="3" key="1">
    <citation type="submission" date="2022-11" db="UniProtKB">
        <authorList>
            <consortium name="WormBaseParasite"/>
        </authorList>
    </citation>
    <scope>IDENTIFICATION</scope>
</reference>
<proteinExistence type="predicted"/>
<evidence type="ECO:0000313" key="2">
    <source>
        <dbReference type="Proteomes" id="UP000887572"/>
    </source>
</evidence>
<evidence type="ECO:0000256" key="1">
    <source>
        <dbReference type="SAM" id="MobiDB-lite"/>
    </source>
</evidence>
<dbReference type="AlphaFoldDB" id="A0A914HJ30"/>
<evidence type="ECO:0000313" key="3">
    <source>
        <dbReference type="WBParaSite" id="Gr19_v10_g1925.t1"/>
    </source>
</evidence>
<name>A0A914HJ30_GLORO</name>
<keyword evidence="2" id="KW-1185">Reference proteome</keyword>
<feature type="region of interest" description="Disordered" evidence="1">
    <location>
        <begin position="54"/>
        <end position="74"/>
    </location>
</feature>
<sequence length="97" mass="10752">MPTFSPHFLRPSAPPPPKNISLPQRPSVRRRGRLRRSNFLPDTNHLTKFIAASAISSSSSTAQPPLPMSPARTAPPAAERHKFFANFFFVSHFGDLS</sequence>
<accession>A0A914HJ30</accession>